<dbReference type="Proteomes" id="UP000241421">
    <property type="component" value="Unassembled WGS sequence"/>
</dbReference>
<dbReference type="EMBL" id="PXWF02000202">
    <property type="protein sequence ID" value="PWF48333.1"/>
    <property type="molecule type" value="Genomic_DNA"/>
</dbReference>
<sequence>MVGRMTMQPFVRDGCKLMAAPRSIMTLMEYRRERRGLGQLDKFTIGVRPQLHDKFTIGVRPQLQNFSIRPESIIGEELKMHENFLTGV</sequence>
<name>A0A2U2HLG2_9BURK</name>
<evidence type="ECO:0000313" key="1">
    <source>
        <dbReference type="EMBL" id="PWF48333.1"/>
    </source>
</evidence>
<gene>
    <name evidence="1" type="ORF">C7C56_012290</name>
</gene>
<reference evidence="1 2" key="1">
    <citation type="submission" date="2018-04" db="EMBL/GenBank/DDBJ databases">
        <title>Massilia violaceinigra sp. nov., a novel purple-pigmented bacterium isolated from Tianshan glacier, Xinjiang, China.</title>
        <authorList>
            <person name="Wang H."/>
        </authorList>
    </citation>
    <scope>NUCLEOTIDE SEQUENCE [LARGE SCALE GENOMIC DNA]</scope>
    <source>
        <strain evidence="1 2">B448-2</strain>
    </source>
</reference>
<keyword evidence="2" id="KW-1185">Reference proteome</keyword>
<evidence type="ECO:0000313" key="2">
    <source>
        <dbReference type="Proteomes" id="UP000241421"/>
    </source>
</evidence>
<organism evidence="1 2">
    <name type="scientific">Massilia glaciei</name>
    <dbReference type="NCBI Taxonomy" id="1524097"/>
    <lineage>
        <taxon>Bacteria</taxon>
        <taxon>Pseudomonadati</taxon>
        <taxon>Pseudomonadota</taxon>
        <taxon>Betaproteobacteria</taxon>
        <taxon>Burkholderiales</taxon>
        <taxon>Oxalobacteraceae</taxon>
        <taxon>Telluria group</taxon>
        <taxon>Massilia</taxon>
    </lineage>
</organism>
<accession>A0A2U2HLG2</accession>
<comment type="caution">
    <text evidence="1">The sequence shown here is derived from an EMBL/GenBank/DDBJ whole genome shotgun (WGS) entry which is preliminary data.</text>
</comment>
<proteinExistence type="predicted"/>
<dbReference type="AlphaFoldDB" id="A0A2U2HLG2"/>
<protein>
    <submittedName>
        <fullName evidence="1">Uncharacterized protein</fullName>
    </submittedName>
</protein>